<evidence type="ECO:0000313" key="4">
    <source>
        <dbReference type="Proteomes" id="UP000199060"/>
    </source>
</evidence>
<dbReference type="InterPro" id="IPR043906">
    <property type="entry name" value="Gfo/Idh/MocA_OxRdtase_bact_C"/>
</dbReference>
<evidence type="ECO:0000259" key="1">
    <source>
        <dbReference type="Pfam" id="PF01408"/>
    </source>
</evidence>
<feature type="domain" description="Gfo/Idh/MocA-like oxidoreductase N-terminal" evidence="1">
    <location>
        <begin position="134"/>
        <end position="205"/>
    </location>
</feature>
<keyword evidence="4" id="KW-1185">Reference proteome</keyword>
<dbReference type="Pfam" id="PF19051">
    <property type="entry name" value="GFO_IDH_MocA_C2"/>
    <property type="match status" value="2"/>
</dbReference>
<dbReference type="OrthoDB" id="9763611at2"/>
<accession>A0A1G6Q3V4</accession>
<dbReference type="EMBL" id="FNAC01000008">
    <property type="protein sequence ID" value="SDC86978.1"/>
    <property type="molecule type" value="Genomic_DNA"/>
</dbReference>
<dbReference type="InterPro" id="IPR036291">
    <property type="entry name" value="NAD(P)-bd_dom_sf"/>
</dbReference>
<proteinExistence type="predicted"/>
<dbReference type="GO" id="GO:0000166">
    <property type="term" value="F:nucleotide binding"/>
    <property type="evidence" value="ECO:0007669"/>
    <property type="project" value="InterPro"/>
</dbReference>
<dbReference type="InterPro" id="IPR000683">
    <property type="entry name" value="Gfo/Idh/MocA-like_OxRdtase_N"/>
</dbReference>
<dbReference type="SUPFAM" id="SSF55347">
    <property type="entry name" value="Glyceraldehyde-3-phosphate dehydrogenase-like, C-terminal domain"/>
    <property type="match status" value="1"/>
</dbReference>
<protein>
    <submittedName>
        <fullName evidence="3">Predicted dehydrogenase</fullName>
    </submittedName>
</protein>
<dbReference type="PROSITE" id="PS51318">
    <property type="entry name" value="TAT"/>
    <property type="match status" value="1"/>
</dbReference>
<dbReference type="PANTHER" id="PTHR43818:SF10">
    <property type="entry name" value="NADH-DEPENDENT DEHYDROGENASE-RELATED"/>
    <property type="match status" value="1"/>
</dbReference>
<name>A0A1G6Q3V4_9BACT</name>
<sequence length="504" mass="56725">MPLPDHLNRRDFLASAATFAASFTIVPSNVIAGLGKIPPSDQLTVANIGCGTQGLREMGSLLQNPKVRVVAVCDVNKFSTDYFDWSPYGIRDGIRETLGDKSWWEGKPGIPGGRDIGQEYVEKFYAKNKPSGKYKGCASYEDYRELFAKEKGIDAVKIMTPDHTHGPIALAAMDQKMHVVTHKPIANRLIEGRKVIQRAKETSLVTHLLAWSDRPEYRQIKAWMDAGLIGELQEIHNWSYRPVWQQWTKRPTESQAIPEGLNWELWLGPVPDMPYHKNYTHNVFRGWYEFGGGSVADMGHYSLFPLFETLGIDRSPVSARAFGTTTREEVNQVYQWVKNDVAFPASCTIKWNFPAQEKLPAFDLFWYDGGMKPFACEELEVDGKDTPEEGLLIVGSKGKILGGFRGENPVLLPESTMMAGRDSERINSREVERKTDQWVDAMLEKQQTPGSFTRAQCITDTINLGAIALRAGKKIDFDANLVKITNDEAANQLLTREYRAGWEV</sequence>
<dbReference type="RefSeq" id="WP_087938373.1">
    <property type="nucleotide sequence ID" value="NZ_FNAC01000008.1"/>
</dbReference>
<dbReference type="Proteomes" id="UP000199060">
    <property type="component" value="Unassembled WGS sequence"/>
</dbReference>
<gene>
    <name evidence="3" type="ORF">SAMN04488104_100826</name>
</gene>
<reference evidence="4" key="1">
    <citation type="submission" date="2016-10" db="EMBL/GenBank/DDBJ databases">
        <authorList>
            <person name="Varghese N."/>
            <person name="Submissions S."/>
        </authorList>
    </citation>
    <scope>NUCLEOTIDE SEQUENCE [LARGE SCALE GENOMIC DNA]</scope>
    <source>
        <strain evidence="4">DSM 23095</strain>
    </source>
</reference>
<dbReference type="InterPro" id="IPR006311">
    <property type="entry name" value="TAT_signal"/>
</dbReference>
<feature type="domain" description="Gfo/Idh/MocA-like oxidoreductase bacterial type C-terminal" evidence="2">
    <location>
        <begin position="237"/>
        <end position="349"/>
    </location>
</feature>
<dbReference type="Pfam" id="PF01408">
    <property type="entry name" value="GFO_IDH_MocA"/>
    <property type="match status" value="1"/>
</dbReference>
<feature type="domain" description="Gfo/Idh/MocA-like oxidoreductase bacterial type C-terminal" evidence="2">
    <location>
        <begin position="381"/>
        <end position="503"/>
    </location>
</feature>
<dbReference type="Gene3D" id="3.40.50.720">
    <property type="entry name" value="NAD(P)-binding Rossmann-like Domain"/>
    <property type="match status" value="1"/>
</dbReference>
<organism evidence="3 4">
    <name type="scientific">Algoriphagus faecimaris</name>
    <dbReference type="NCBI Taxonomy" id="686796"/>
    <lineage>
        <taxon>Bacteria</taxon>
        <taxon>Pseudomonadati</taxon>
        <taxon>Bacteroidota</taxon>
        <taxon>Cytophagia</taxon>
        <taxon>Cytophagales</taxon>
        <taxon>Cyclobacteriaceae</taxon>
        <taxon>Algoriphagus</taxon>
    </lineage>
</organism>
<evidence type="ECO:0000259" key="2">
    <source>
        <dbReference type="Pfam" id="PF19051"/>
    </source>
</evidence>
<dbReference type="AlphaFoldDB" id="A0A1G6Q3V4"/>
<dbReference type="InterPro" id="IPR050463">
    <property type="entry name" value="Gfo/Idh/MocA_oxidrdct_glycsds"/>
</dbReference>
<dbReference type="Gene3D" id="3.30.360.10">
    <property type="entry name" value="Dihydrodipicolinate Reductase, domain 2"/>
    <property type="match status" value="1"/>
</dbReference>
<dbReference type="STRING" id="686796.SAMN04488104_100826"/>
<dbReference type="SUPFAM" id="SSF51735">
    <property type="entry name" value="NAD(P)-binding Rossmann-fold domains"/>
    <property type="match status" value="1"/>
</dbReference>
<dbReference type="PANTHER" id="PTHR43818">
    <property type="entry name" value="BCDNA.GH03377"/>
    <property type="match status" value="1"/>
</dbReference>
<evidence type="ECO:0000313" key="3">
    <source>
        <dbReference type="EMBL" id="SDC86978.1"/>
    </source>
</evidence>